<dbReference type="GO" id="GO:0005576">
    <property type="term" value="C:extracellular region"/>
    <property type="evidence" value="ECO:0007669"/>
    <property type="project" value="UniProtKB-SubCell"/>
</dbReference>
<evidence type="ECO:0000256" key="9">
    <source>
        <dbReference type="ARBA" id="ARBA00041857"/>
    </source>
</evidence>
<feature type="region of interest" description="Disordered" evidence="18">
    <location>
        <begin position="56"/>
        <end position="86"/>
    </location>
</feature>
<comment type="catalytic activity">
    <reaction evidence="11">
        <text>1D-myo-inositol 1,2,5,6-tetrakisphosphate + H2O = 1D-myo-inositol 1,2,6-trisphosphate + phosphate</text>
        <dbReference type="Rhea" id="RHEA:77119"/>
        <dbReference type="ChEBI" id="CHEBI:15377"/>
        <dbReference type="ChEBI" id="CHEBI:43474"/>
        <dbReference type="ChEBI" id="CHEBI:195535"/>
        <dbReference type="ChEBI" id="CHEBI:195537"/>
    </reaction>
    <physiologicalReaction direction="left-to-right" evidence="11">
        <dbReference type="Rhea" id="RHEA:77120"/>
    </physiologicalReaction>
</comment>
<organism evidence="20 21">
    <name type="scientific">Penicillium olsonii</name>
    <dbReference type="NCBI Taxonomy" id="99116"/>
    <lineage>
        <taxon>Eukaryota</taxon>
        <taxon>Fungi</taxon>
        <taxon>Dikarya</taxon>
        <taxon>Ascomycota</taxon>
        <taxon>Pezizomycotina</taxon>
        <taxon>Eurotiomycetes</taxon>
        <taxon>Eurotiomycetidae</taxon>
        <taxon>Eurotiales</taxon>
        <taxon>Aspergillaceae</taxon>
        <taxon>Penicillium</taxon>
    </lineage>
</organism>
<evidence type="ECO:0000256" key="17">
    <source>
        <dbReference type="ARBA" id="ARBA00044262"/>
    </source>
</evidence>
<dbReference type="EMBL" id="CAJVOS010000016">
    <property type="protein sequence ID" value="CAG8039482.1"/>
    <property type="molecule type" value="Genomic_DNA"/>
</dbReference>
<evidence type="ECO:0000256" key="11">
    <source>
        <dbReference type="ARBA" id="ARBA00043670"/>
    </source>
</evidence>
<evidence type="ECO:0000256" key="19">
    <source>
        <dbReference type="SAM" id="Phobius"/>
    </source>
</evidence>
<keyword evidence="21" id="KW-1185">Reference proteome</keyword>
<sequence length="532" mass="59169">MAYSHSHDREEESLLGDRHKYARKRSTSPMRPLMALAFVGILVIAAVHSMTGTEYESHSTTEVSSPHSDESTHSLVSRSKSTSQNGRACNTVNGGYQCNPAISHQWGQYSPYFSLSEESVIPDDVPGDCQITFAQVISRHGARYPSNKKSKKYGALIDAIQANATAYKGKMAFLRSYEYNLGSDDLTTFGERQMVGSGLKFYYRYEALTRQAVPFVRSSDSVRVIQSGENFIKGFQHAKSHDKDANHRQKSPEISVIISEKEGSNNTLNHADVCTNFENSSLGDDISDNYTAIFWPTIRARLEADLPGVTLEDGDVTRLMDLCPFETVSQSHNFTSISPFCDLFTEAEWTQYNYLQSLGKYYGYGAGNPLGPSMGVGFVNELIARLTRTPVHDDTTTNHTLDAPGAATFPLNYTMYADFTHDNGMIPIFFALGLYNNTKPLPPTHLQTPDKADGYSAAWTVPFAARAYIEMMQCRSDPDPEPFVRVLVNDRVVPLKGCSVDSLGRCRRKDFINGLTFARSGGNWDQCFDEDS</sequence>
<keyword evidence="19" id="KW-0472">Membrane</keyword>
<evidence type="ECO:0000256" key="2">
    <source>
        <dbReference type="ARBA" id="ARBA00005375"/>
    </source>
</evidence>
<comment type="catalytic activity">
    <reaction evidence="12">
        <text>1D-myo-inositol 1,2-bisphosphate + H2O = 1D-myo-inositol 2-phosphate + phosphate</text>
        <dbReference type="Rhea" id="RHEA:77135"/>
        <dbReference type="ChEBI" id="CHEBI:15377"/>
        <dbReference type="ChEBI" id="CHEBI:43474"/>
        <dbReference type="ChEBI" id="CHEBI:84142"/>
        <dbReference type="ChEBI" id="CHEBI:195539"/>
    </reaction>
    <physiologicalReaction direction="left-to-right" evidence="12">
        <dbReference type="Rhea" id="RHEA:77136"/>
    </physiologicalReaction>
</comment>
<evidence type="ECO:0000256" key="12">
    <source>
        <dbReference type="ARBA" id="ARBA00043675"/>
    </source>
</evidence>
<evidence type="ECO:0000256" key="8">
    <source>
        <dbReference type="ARBA" id="ARBA00023180"/>
    </source>
</evidence>
<feature type="compositionally biased region" description="Polar residues" evidence="18">
    <location>
        <begin position="56"/>
        <end position="66"/>
    </location>
</feature>
<comment type="catalytic activity">
    <reaction evidence="13">
        <text>1D-myo-inositol 1,2,6-trisphosphate + H2O = 1D-myo-inositol 1,2-bisphosphate + phosphate</text>
        <dbReference type="Rhea" id="RHEA:77131"/>
        <dbReference type="ChEBI" id="CHEBI:15377"/>
        <dbReference type="ChEBI" id="CHEBI:43474"/>
        <dbReference type="ChEBI" id="CHEBI:195537"/>
        <dbReference type="ChEBI" id="CHEBI:195539"/>
    </reaction>
    <physiologicalReaction direction="left-to-right" evidence="13">
        <dbReference type="Rhea" id="RHEA:77132"/>
    </physiologicalReaction>
</comment>
<dbReference type="PANTHER" id="PTHR20963:SF24">
    <property type="entry name" value="3-PHYTASE B"/>
    <property type="match status" value="1"/>
</dbReference>
<evidence type="ECO:0000256" key="4">
    <source>
        <dbReference type="ARBA" id="ARBA00012632"/>
    </source>
</evidence>
<proteinExistence type="inferred from homology"/>
<dbReference type="GO" id="GO:0003993">
    <property type="term" value="F:acid phosphatase activity"/>
    <property type="evidence" value="ECO:0007669"/>
    <property type="project" value="TreeGrafter"/>
</dbReference>
<comment type="caution">
    <text evidence="20">The sequence shown here is derived from an EMBL/GenBank/DDBJ whole genome shotgun (WGS) entry which is preliminary data.</text>
</comment>
<feature type="compositionally biased region" description="Polar residues" evidence="18">
    <location>
        <begin position="73"/>
        <end position="86"/>
    </location>
</feature>
<dbReference type="InterPro" id="IPR033379">
    <property type="entry name" value="Acid_Pase_AS"/>
</dbReference>
<keyword evidence="5" id="KW-0964">Secreted</keyword>
<dbReference type="CDD" id="cd07061">
    <property type="entry name" value="HP_HAP_like"/>
    <property type="match status" value="1"/>
</dbReference>
<dbReference type="Pfam" id="PF00328">
    <property type="entry name" value="His_Phos_2"/>
    <property type="match status" value="1"/>
</dbReference>
<feature type="compositionally biased region" description="Basic and acidic residues" evidence="18">
    <location>
        <begin position="1"/>
        <end position="19"/>
    </location>
</feature>
<dbReference type="AlphaFoldDB" id="A0A9W4HHR0"/>
<evidence type="ECO:0000256" key="16">
    <source>
        <dbReference type="ARBA" id="ARBA00044106"/>
    </source>
</evidence>
<evidence type="ECO:0000256" key="6">
    <source>
        <dbReference type="ARBA" id="ARBA00022801"/>
    </source>
</evidence>
<dbReference type="EC" id="3.1.3.8" evidence="4"/>
<evidence type="ECO:0000256" key="13">
    <source>
        <dbReference type="ARBA" id="ARBA00043721"/>
    </source>
</evidence>
<accession>A0A9W4HHR0</accession>
<dbReference type="Gene3D" id="3.40.50.1240">
    <property type="entry name" value="Phosphoglycerate mutase-like"/>
    <property type="match status" value="1"/>
</dbReference>
<dbReference type="GO" id="GO:0016158">
    <property type="term" value="F:inositol hexakisphosphate 3-phosphatase activity"/>
    <property type="evidence" value="ECO:0007669"/>
    <property type="project" value="UniProtKB-EC"/>
</dbReference>
<dbReference type="Proteomes" id="UP001153618">
    <property type="component" value="Unassembled WGS sequence"/>
</dbReference>
<feature type="region of interest" description="Disordered" evidence="18">
    <location>
        <begin position="1"/>
        <end position="26"/>
    </location>
</feature>
<keyword evidence="7" id="KW-1015">Disulfide bond</keyword>
<evidence type="ECO:0000256" key="5">
    <source>
        <dbReference type="ARBA" id="ARBA00022525"/>
    </source>
</evidence>
<dbReference type="InterPro" id="IPR029033">
    <property type="entry name" value="His_PPase_superfam"/>
</dbReference>
<evidence type="ECO:0000256" key="1">
    <source>
        <dbReference type="ARBA" id="ARBA00004613"/>
    </source>
</evidence>
<keyword evidence="8" id="KW-0325">Glycoprotein</keyword>
<evidence type="ECO:0000313" key="20">
    <source>
        <dbReference type="EMBL" id="CAG8039482.1"/>
    </source>
</evidence>
<comment type="subcellular location">
    <subcellularLocation>
        <location evidence="1">Secreted</location>
    </subcellularLocation>
</comment>
<dbReference type="PANTHER" id="PTHR20963">
    <property type="entry name" value="MULTIPLE INOSITOL POLYPHOSPHATE PHOSPHATASE-RELATED"/>
    <property type="match status" value="1"/>
</dbReference>
<evidence type="ECO:0000256" key="18">
    <source>
        <dbReference type="SAM" id="MobiDB-lite"/>
    </source>
</evidence>
<evidence type="ECO:0000256" key="3">
    <source>
        <dbReference type="ARBA" id="ARBA00011245"/>
    </source>
</evidence>
<keyword evidence="6" id="KW-0378">Hydrolase</keyword>
<keyword evidence="19" id="KW-0812">Transmembrane</keyword>
<protein>
    <recommendedName>
        <fullName evidence="16">Phytase A</fullName>
        <ecNumber evidence="4">3.1.3.8</ecNumber>
    </recommendedName>
    <alternativeName>
        <fullName evidence="17">Histidine acid phosphatase phyA</fullName>
    </alternativeName>
    <alternativeName>
        <fullName evidence="10">Myo-inositol hexakisphosphate phosphohydrolase A</fullName>
    </alternativeName>
    <alternativeName>
        <fullName evidence="9">Myo-inositol-hexaphosphate 3-phosphohydrolase A</fullName>
    </alternativeName>
</protein>
<comment type="similarity">
    <text evidence="2">Belongs to the histidine acid phosphatase family.</text>
</comment>
<evidence type="ECO:0000256" key="10">
    <source>
        <dbReference type="ARBA" id="ARBA00042300"/>
    </source>
</evidence>
<dbReference type="PROSITE" id="PS00616">
    <property type="entry name" value="HIS_ACID_PHOSPHAT_1"/>
    <property type="match status" value="1"/>
</dbReference>
<feature type="transmembrane region" description="Helical" evidence="19">
    <location>
        <begin position="33"/>
        <end position="51"/>
    </location>
</feature>
<evidence type="ECO:0000256" key="14">
    <source>
        <dbReference type="ARBA" id="ARBA00043748"/>
    </source>
</evidence>
<dbReference type="SUPFAM" id="SSF53254">
    <property type="entry name" value="Phosphoglycerate mutase-like"/>
    <property type="match status" value="1"/>
</dbReference>
<comment type="catalytic activity">
    <reaction evidence="14">
        <text>1D-myo-inositol 1,2,4,5,6-pentakisphosphate + H2O = 1D-myo-inositol 1,2,5,6-tetrakisphosphate + phosphate</text>
        <dbReference type="Rhea" id="RHEA:77115"/>
        <dbReference type="ChEBI" id="CHEBI:15377"/>
        <dbReference type="ChEBI" id="CHEBI:43474"/>
        <dbReference type="ChEBI" id="CHEBI:57798"/>
        <dbReference type="ChEBI" id="CHEBI:195535"/>
    </reaction>
    <physiologicalReaction direction="left-to-right" evidence="14">
        <dbReference type="Rhea" id="RHEA:77116"/>
    </physiologicalReaction>
</comment>
<comment type="catalytic activity">
    <reaction evidence="15">
        <text>1D-myo-inositol hexakisphosphate + H2O = 1D-myo-inositol 1,2,4,5,6-pentakisphosphate + phosphate</text>
        <dbReference type="Rhea" id="RHEA:16989"/>
        <dbReference type="ChEBI" id="CHEBI:15377"/>
        <dbReference type="ChEBI" id="CHEBI:43474"/>
        <dbReference type="ChEBI" id="CHEBI:57798"/>
        <dbReference type="ChEBI" id="CHEBI:58130"/>
        <dbReference type="EC" id="3.1.3.8"/>
    </reaction>
    <physiologicalReaction direction="left-to-right" evidence="15">
        <dbReference type="Rhea" id="RHEA:16990"/>
    </physiologicalReaction>
</comment>
<dbReference type="PROSITE" id="PS00778">
    <property type="entry name" value="HIS_ACID_PHOSPHAT_2"/>
    <property type="match status" value="1"/>
</dbReference>
<evidence type="ECO:0000256" key="7">
    <source>
        <dbReference type="ARBA" id="ARBA00023157"/>
    </source>
</evidence>
<evidence type="ECO:0000256" key="15">
    <source>
        <dbReference type="ARBA" id="ARBA00043788"/>
    </source>
</evidence>
<dbReference type="FunFam" id="3.40.50.1240:FF:000027">
    <property type="entry name" value="3-phytase A"/>
    <property type="match status" value="1"/>
</dbReference>
<dbReference type="OrthoDB" id="6509975at2759"/>
<keyword evidence="19" id="KW-1133">Transmembrane helix</keyword>
<dbReference type="InterPro" id="IPR000560">
    <property type="entry name" value="His_Pase_clade-2"/>
</dbReference>
<reference evidence="20" key="1">
    <citation type="submission" date="2021-07" db="EMBL/GenBank/DDBJ databases">
        <authorList>
            <person name="Branca A.L. A."/>
        </authorList>
    </citation>
    <scope>NUCLEOTIDE SEQUENCE</scope>
</reference>
<name>A0A9W4HHR0_PENOL</name>
<comment type="subunit">
    <text evidence="3">Monomer.</text>
</comment>
<gene>
    <name evidence="20" type="ORF">POLS_LOCUS2938</name>
</gene>
<evidence type="ECO:0000313" key="21">
    <source>
        <dbReference type="Proteomes" id="UP001153618"/>
    </source>
</evidence>